<keyword evidence="12" id="KW-0479">Metal-binding</keyword>
<dbReference type="GO" id="GO:0005891">
    <property type="term" value="C:voltage-gated calcium channel complex"/>
    <property type="evidence" value="ECO:0007669"/>
    <property type="project" value="InterPro"/>
</dbReference>
<evidence type="ECO:0000313" key="17">
    <source>
        <dbReference type="EMBL" id="CAF3030482.1"/>
    </source>
</evidence>
<gene>
    <name evidence="17" type="ORF">LSAA_14280</name>
</gene>
<protein>
    <submittedName>
        <fullName evidence="17">CACNA1D</fullName>
    </submittedName>
</protein>
<feature type="compositionally biased region" description="Basic and acidic residues" evidence="14">
    <location>
        <begin position="11"/>
        <end position="27"/>
    </location>
</feature>
<dbReference type="SUPFAM" id="SSF81324">
    <property type="entry name" value="Voltage-gated potassium channels"/>
    <property type="match status" value="1"/>
</dbReference>
<feature type="transmembrane region" description="Helical" evidence="15">
    <location>
        <begin position="174"/>
        <end position="203"/>
    </location>
</feature>
<feature type="region of interest" description="Disordered" evidence="14">
    <location>
        <begin position="1"/>
        <end position="49"/>
    </location>
</feature>
<evidence type="ECO:0000256" key="6">
    <source>
        <dbReference type="ARBA" id="ARBA00022837"/>
    </source>
</evidence>
<feature type="transmembrane region" description="Helical" evidence="15">
    <location>
        <begin position="402"/>
        <end position="420"/>
    </location>
</feature>
<keyword evidence="18" id="KW-1185">Reference proteome</keyword>
<keyword evidence="11" id="KW-0407">Ion channel</keyword>
<feature type="domain" description="Ion transport" evidence="16">
    <location>
        <begin position="69"/>
        <end position="326"/>
    </location>
</feature>
<dbReference type="AlphaFoldDB" id="A0A7R8HDA8"/>
<keyword evidence="9" id="KW-0406">Ion transport</keyword>
<comment type="subcellular location">
    <subcellularLocation>
        <location evidence="1 13">Membrane</location>
        <topology evidence="1 13">Multi-pass membrane protein</topology>
    </subcellularLocation>
</comment>
<feature type="transmembrane region" description="Helical" evidence="15">
    <location>
        <begin position="109"/>
        <end position="129"/>
    </location>
</feature>
<keyword evidence="3 13" id="KW-0109">Calcium transport</keyword>
<evidence type="ECO:0000256" key="12">
    <source>
        <dbReference type="PIRSR" id="PIRSR602077-1"/>
    </source>
</evidence>
<feature type="compositionally biased region" description="Basic residues" evidence="14">
    <location>
        <begin position="28"/>
        <end position="47"/>
    </location>
</feature>
<proteinExistence type="inferred from homology"/>
<keyword evidence="5 15" id="KW-0812">Transmembrane</keyword>
<feature type="binding site" evidence="12">
    <location>
        <position position="274"/>
    </location>
    <ligand>
        <name>Ca(2+)</name>
        <dbReference type="ChEBI" id="CHEBI:29108"/>
    </ligand>
</feature>
<accession>A0A7R8HDA8</accession>
<evidence type="ECO:0000313" key="18">
    <source>
        <dbReference type="Proteomes" id="UP000675881"/>
    </source>
</evidence>
<evidence type="ECO:0000256" key="3">
    <source>
        <dbReference type="ARBA" id="ARBA00022568"/>
    </source>
</evidence>
<evidence type="ECO:0000256" key="8">
    <source>
        <dbReference type="ARBA" id="ARBA00022989"/>
    </source>
</evidence>
<evidence type="ECO:0000256" key="4">
    <source>
        <dbReference type="ARBA" id="ARBA00022673"/>
    </source>
</evidence>
<dbReference type="InterPro" id="IPR027359">
    <property type="entry name" value="Volt_channel_dom_sf"/>
</dbReference>
<dbReference type="OrthoDB" id="6366854at2759"/>
<dbReference type="Gene3D" id="1.10.287.70">
    <property type="match status" value="1"/>
</dbReference>
<name>A0A7R8HDA8_LEPSM</name>
<evidence type="ECO:0000256" key="11">
    <source>
        <dbReference type="ARBA" id="ARBA00023303"/>
    </source>
</evidence>
<evidence type="ECO:0000256" key="10">
    <source>
        <dbReference type="ARBA" id="ARBA00023136"/>
    </source>
</evidence>
<evidence type="ECO:0000256" key="2">
    <source>
        <dbReference type="ARBA" id="ARBA00022448"/>
    </source>
</evidence>
<dbReference type="PANTHER" id="PTHR45628:SF1">
    <property type="entry name" value="VOLTAGE-DEPENDENT CALCIUM CHANNEL TYPE D SUBUNIT ALPHA-1"/>
    <property type="match status" value="1"/>
</dbReference>
<evidence type="ECO:0000256" key="1">
    <source>
        <dbReference type="ARBA" id="ARBA00004141"/>
    </source>
</evidence>
<dbReference type="Proteomes" id="UP000675881">
    <property type="component" value="Chromosome 8"/>
</dbReference>
<dbReference type="EMBL" id="HG994587">
    <property type="protein sequence ID" value="CAF3030482.1"/>
    <property type="molecule type" value="Genomic_DNA"/>
</dbReference>
<dbReference type="PANTHER" id="PTHR45628">
    <property type="entry name" value="VOLTAGE-DEPENDENT CALCIUM CHANNEL TYPE A SUBUNIT ALPHA-1"/>
    <property type="match status" value="1"/>
</dbReference>
<dbReference type="Gene3D" id="6.10.250.2500">
    <property type="match status" value="1"/>
</dbReference>
<keyword evidence="2" id="KW-0813">Transport</keyword>
<dbReference type="GO" id="GO:0098703">
    <property type="term" value="P:calcium ion import across plasma membrane"/>
    <property type="evidence" value="ECO:0007669"/>
    <property type="project" value="TreeGrafter"/>
</dbReference>
<dbReference type="PRINTS" id="PR00167">
    <property type="entry name" value="CACHANNEL"/>
</dbReference>
<evidence type="ECO:0000259" key="16">
    <source>
        <dbReference type="Pfam" id="PF00520"/>
    </source>
</evidence>
<dbReference type="GO" id="GO:0008331">
    <property type="term" value="F:high voltage-gated calcium channel activity"/>
    <property type="evidence" value="ECO:0007669"/>
    <property type="project" value="TreeGrafter"/>
</dbReference>
<dbReference type="InterPro" id="IPR002077">
    <property type="entry name" value="VDCCAlpha1"/>
</dbReference>
<sequence>MQGNYLHPGRRGKEENQPKCQIKDKPKTRTQPRNSKNFKRKSLKQPHKPKEYSLKNPIRLKCITVVEWKAFEFFILATILATCVSLALHKPYPNGDTNDLNLFLEKIEVIFMVIFTGECVIKIVAYGFYQHEEAYLRNTWNFIDFSIVMIGFMDILLSSLSIEGLVSGVPSLQVVLNAILMAIFPLFHIALLVLFVIIIYSIIGLQMFQGLMHKACFDNITGVLIDDDPRLCGGNYQCETGVCREYIPGPNFGITNFDNFILSMLTVFQCITLEGWTDVLYWIHDSMGSTWQWAYFVSMVILGAFFVMNLILGVLSGEFSKERTKTTSRGIYQKAKMLEQMNDDMKGYMDWLLIAEDLEPLQWKGIDPLQLKQTLHTSKLAKLAKINRKFRRACRKAVKSQVMFWVVIILVFLNTCVLATEHYGG</sequence>
<keyword evidence="7 13" id="KW-0851">Voltage-gated channel</keyword>
<evidence type="ECO:0000256" key="13">
    <source>
        <dbReference type="RuleBase" id="RU003808"/>
    </source>
</evidence>
<evidence type="ECO:0000256" key="7">
    <source>
        <dbReference type="ARBA" id="ARBA00022882"/>
    </source>
</evidence>
<keyword evidence="4 13" id="KW-0107">Calcium channel</keyword>
<dbReference type="InterPro" id="IPR050599">
    <property type="entry name" value="VDCC_alpha-1_subunit"/>
</dbReference>
<feature type="transmembrane region" description="Helical" evidence="15">
    <location>
        <begin position="260"/>
        <end position="283"/>
    </location>
</feature>
<keyword evidence="8 15" id="KW-1133">Transmembrane helix</keyword>
<evidence type="ECO:0000256" key="15">
    <source>
        <dbReference type="SAM" id="Phobius"/>
    </source>
</evidence>
<keyword evidence="6 12" id="KW-0106">Calcium</keyword>
<feature type="transmembrane region" description="Helical" evidence="15">
    <location>
        <begin position="141"/>
        <end position="162"/>
    </location>
</feature>
<keyword evidence="10 15" id="KW-0472">Membrane</keyword>
<organism evidence="17 18">
    <name type="scientific">Lepeophtheirus salmonis</name>
    <name type="common">Salmon louse</name>
    <name type="synonym">Caligus salmonis</name>
    <dbReference type="NCBI Taxonomy" id="72036"/>
    <lineage>
        <taxon>Eukaryota</taxon>
        <taxon>Metazoa</taxon>
        <taxon>Ecdysozoa</taxon>
        <taxon>Arthropoda</taxon>
        <taxon>Crustacea</taxon>
        <taxon>Multicrustacea</taxon>
        <taxon>Hexanauplia</taxon>
        <taxon>Copepoda</taxon>
        <taxon>Siphonostomatoida</taxon>
        <taxon>Caligidae</taxon>
        <taxon>Lepeophtheirus</taxon>
    </lineage>
</organism>
<evidence type="ECO:0000256" key="9">
    <source>
        <dbReference type="ARBA" id="ARBA00023065"/>
    </source>
</evidence>
<evidence type="ECO:0000256" key="14">
    <source>
        <dbReference type="SAM" id="MobiDB-lite"/>
    </source>
</evidence>
<comment type="similarity">
    <text evidence="13">Belongs to the calcium channel alpha-1 subunit (TC 1.A.1.11) family.</text>
</comment>
<reference evidence="17" key="1">
    <citation type="submission" date="2021-02" db="EMBL/GenBank/DDBJ databases">
        <authorList>
            <person name="Bekaert M."/>
        </authorList>
    </citation>
    <scope>NUCLEOTIDE SEQUENCE</scope>
    <source>
        <strain evidence="17">IoA-00</strain>
    </source>
</reference>
<feature type="transmembrane region" description="Helical" evidence="15">
    <location>
        <begin position="70"/>
        <end position="89"/>
    </location>
</feature>
<dbReference type="FunFam" id="1.10.287.70:FF:000007">
    <property type="entry name" value="Voltage-dependent L-type calcium channel subunit alpha"/>
    <property type="match status" value="1"/>
</dbReference>
<dbReference type="InterPro" id="IPR005821">
    <property type="entry name" value="Ion_trans_dom"/>
</dbReference>
<feature type="transmembrane region" description="Helical" evidence="15">
    <location>
        <begin position="295"/>
        <end position="315"/>
    </location>
</feature>
<dbReference type="Gene3D" id="1.20.120.350">
    <property type="entry name" value="Voltage-gated potassium channels. Chain C"/>
    <property type="match status" value="1"/>
</dbReference>
<evidence type="ECO:0000256" key="5">
    <source>
        <dbReference type="ARBA" id="ARBA00022692"/>
    </source>
</evidence>
<dbReference type="GO" id="GO:0046872">
    <property type="term" value="F:metal ion binding"/>
    <property type="evidence" value="ECO:0007669"/>
    <property type="project" value="UniProtKB-KW"/>
</dbReference>
<dbReference type="Pfam" id="PF00520">
    <property type="entry name" value="Ion_trans"/>
    <property type="match status" value="1"/>
</dbReference>